<evidence type="ECO:0000256" key="1">
    <source>
        <dbReference type="SAM" id="Phobius"/>
    </source>
</evidence>
<keyword evidence="1" id="KW-1133">Transmembrane helix</keyword>
<dbReference type="RefSeq" id="WP_189160824.1">
    <property type="nucleotide sequence ID" value="NZ_BMNT01000001.1"/>
</dbReference>
<sequence length="75" mass="8035">MSRRDWRVFAVRCWEFRPSGGGVLGWTAVTLLLGWVTGLPTWVCVAAVAVLAGFTVAGSALLELWGEADPEVGES</sequence>
<organism evidence="2 3">
    <name type="scientific">Sphaerisporangium melleum</name>
    <dbReference type="NCBI Taxonomy" id="321316"/>
    <lineage>
        <taxon>Bacteria</taxon>
        <taxon>Bacillati</taxon>
        <taxon>Actinomycetota</taxon>
        <taxon>Actinomycetes</taxon>
        <taxon>Streptosporangiales</taxon>
        <taxon>Streptosporangiaceae</taxon>
        <taxon>Sphaerisporangium</taxon>
    </lineage>
</organism>
<gene>
    <name evidence="2" type="ORF">GCM10007964_00120</name>
</gene>
<dbReference type="EMBL" id="BMNT01000001">
    <property type="protein sequence ID" value="GGK60990.1"/>
    <property type="molecule type" value="Genomic_DNA"/>
</dbReference>
<evidence type="ECO:0000313" key="2">
    <source>
        <dbReference type="EMBL" id="GGK60990.1"/>
    </source>
</evidence>
<keyword evidence="3" id="KW-1185">Reference proteome</keyword>
<feature type="transmembrane region" description="Helical" evidence="1">
    <location>
        <begin position="45"/>
        <end position="65"/>
    </location>
</feature>
<keyword evidence="1" id="KW-0472">Membrane</keyword>
<feature type="transmembrane region" description="Helical" evidence="1">
    <location>
        <begin position="21"/>
        <end position="39"/>
    </location>
</feature>
<dbReference type="Proteomes" id="UP000645217">
    <property type="component" value="Unassembled WGS sequence"/>
</dbReference>
<protein>
    <submittedName>
        <fullName evidence="2">Uncharacterized protein</fullName>
    </submittedName>
</protein>
<accession>A0A917VBX2</accession>
<evidence type="ECO:0000313" key="3">
    <source>
        <dbReference type="Proteomes" id="UP000645217"/>
    </source>
</evidence>
<keyword evidence="1" id="KW-0812">Transmembrane</keyword>
<name>A0A917VBX2_9ACTN</name>
<reference evidence="2" key="1">
    <citation type="journal article" date="2014" name="Int. J. Syst. Evol. Microbiol.">
        <title>Complete genome sequence of Corynebacterium casei LMG S-19264T (=DSM 44701T), isolated from a smear-ripened cheese.</title>
        <authorList>
            <consortium name="US DOE Joint Genome Institute (JGI-PGF)"/>
            <person name="Walter F."/>
            <person name="Albersmeier A."/>
            <person name="Kalinowski J."/>
            <person name="Ruckert C."/>
        </authorList>
    </citation>
    <scope>NUCLEOTIDE SEQUENCE</scope>
    <source>
        <strain evidence="2">JCM 13064</strain>
    </source>
</reference>
<dbReference type="AlphaFoldDB" id="A0A917VBX2"/>
<comment type="caution">
    <text evidence="2">The sequence shown here is derived from an EMBL/GenBank/DDBJ whole genome shotgun (WGS) entry which is preliminary data.</text>
</comment>
<reference evidence="2" key="2">
    <citation type="submission" date="2020-09" db="EMBL/GenBank/DDBJ databases">
        <authorList>
            <person name="Sun Q."/>
            <person name="Ohkuma M."/>
        </authorList>
    </citation>
    <scope>NUCLEOTIDE SEQUENCE</scope>
    <source>
        <strain evidence="2">JCM 13064</strain>
    </source>
</reference>
<proteinExistence type="predicted"/>